<dbReference type="EMBL" id="JAWDEU010000002">
    <property type="protein sequence ID" value="MDU0246235.1"/>
    <property type="molecule type" value="Genomic_DNA"/>
</dbReference>
<dbReference type="EMBL" id="QSOF01000002">
    <property type="protein sequence ID" value="RGI79838.1"/>
    <property type="molecule type" value="Genomic_DNA"/>
</dbReference>
<gene>
    <name evidence="4" type="ORF">DW729_05885</name>
    <name evidence="3" type="ORF">DXD90_02930</name>
    <name evidence="1" type="ORF">ERS852554_02740</name>
    <name evidence="2" type="ORF">RVH16_16205</name>
</gene>
<dbReference type="NCBIfam" id="TIGR02436">
    <property type="entry name" value="four helix bundle protein"/>
    <property type="match status" value="1"/>
</dbReference>
<organism evidence="1 5">
    <name type="scientific">Bacteroides uniformis</name>
    <dbReference type="NCBI Taxonomy" id="820"/>
    <lineage>
        <taxon>Bacteria</taxon>
        <taxon>Pseudomonadati</taxon>
        <taxon>Bacteroidota</taxon>
        <taxon>Bacteroidia</taxon>
        <taxon>Bacteroidales</taxon>
        <taxon>Bacteroidaceae</taxon>
        <taxon>Bacteroides</taxon>
    </lineage>
</organism>
<evidence type="ECO:0000313" key="6">
    <source>
        <dbReference type="Proteomes" id="UP000263754"/>
    </source>
</evidence>
<dbReference type="PANTHER" id="PTHR38471">
    <property type="entry name" value="FOUR HELIX BUNDLE PROTEIN"/>
    <property type="match status" value="1"/>
</dbReference>
<dbReference type="Proteomes" id="UP000095788">
    <property type="component" value="Unassembled WGS sequence"/>
</dbReference>
<dbReference type="Proteomes" id="UP000263754">
    <property type="component" value="Unassembled WGS sequence"/>
</dbReference>
<name>A0A174T9Z4_BACUN</name>
<protein>
    <submittedName>
        <fullName evidence="1">Four helix bundle protein</fullName>
    </submittedName>
</protein>
<reference evidence="2" key="3">
    <citation type="submission" date="2023-10" db="EMBL/GenBank/DDBJ databases">
        <title>Genome of Potential pathogenic bacteria in Crohn's disease.</title>
        <authorList>
            <person name="Rodriguez-Palacios A."/>
        </authorList>
    </citation>
    <scope>NUCLEOTIDE SEQUENCE</scope>
    <source>
        <strain evidence="2">CavFT-hAR50</strain>
    </source>
</reference>
<evidence type="ECO:0000313" key="4">
    <source>
        <dbReference type="EMBL" id="RHE60742.1"/>
    </source>
</evidence>
<reference evidence="6 7" key="2">
    <citation type="submission" date="2018-08" db="EMBL/GenBank/DDBJ databases">
        <title>A genome reference for cultivated species of the human gut microbiota.</title>
        <authorList>
            <person name="Zou Y."/>
            <person name="Xue W."/>
            <person name="Luo G."/>
        </authorList>
    </citation>
    <scope>NUCLEOTIDE SEQUENCE [LARGE SCALE GENOMIC DNA]</scope>
    <source>
        <strain evidence="4 7">AM27-46</strain>
        <strain evidence="3 6">TM10-17</strain>
    </source>
</reference>
<dbReference type="EMBL" id="CZBF01000004">
    <property type="protein sequence ID" value="CUQ04505.1"/>
    <property type="molecule type" value="Genomic_DNA"/>
</dbReference>
<dbReference type="SUPFAM" id="SSF158446">
    <property type="entry name" value="IVS-encoded protein-like"/>
    <property type="match status" value="1"/>
</dbReference>
<dbReference type="EMBL" id="QSKL01000003">
    <property type="protein sequence ID" value="RHE60742.1"/>
    <property type="molecule type" value="Genomic_DNA"/>
</dbReference>
<dbReference type="Proteomes" id="UP001181247">
    <property type="component" value="Unassembled WGS sequence"/>
</dbReference>
<evidence type="ECO:0000313" key="7">
    <source>
        <dbReference type="Proteomes" id="UP000284640"/>
    </source>
</evidence>
<sequence>MGKGNLIMDKSFAFAIRIVRLYKLLCEHRKELVLSKQILRSGTAVGALIKESEHAQSKADFINKLSIALKEANETEYWLMLLKESDYLSADEYNSIIEDCRELLRLLISIIKKMKENKV</sequence>
<evidence type="ECO:0000313" key="2">
    <source>
        <dbReference type="EMBL" id="MDU0246235.1"/>
    </source>
</evidence>
<dbReference type="InterPro" id="IPR036583">
    <property type="entry name" value="23S_rRNA_IVS_sf"/>
</dbReference>
<dbReference type="InterPro" id="IPR012657">
    <property type="entry name" value="23S_rRNA-intervening_sequence"/>
</dbReference>
<dbReference type="PIRSF" id="PIRSF035652">
    <property type="entry name" value="CHP02436"/>
    <property type="match status" value="1"/>
</dbReference>
<accession>A0A174T9Z4</accession>
<evidence type="ECO:0000313" key="1">
    <source>
        <dbReference type="EMBL" id="CUQ04505.1"/>
    </source>
</evidence>
<dbReference type="AlphaFoldDB" id="A0A174T9Z4"/>
<dbReference type="PANTHER" id="PTHR38471:SF2">
    <property type="entry name" value="FOUR HELIX BUNDLE PROTEIN"/>
    <property type="match status" value="1"/>
</dbReference>
<dbReference type="Pfam" id="PF05635">
    <property type="entry name" value="23S_rRNA_IVP"/>
    <property type="match status" value="1"/>
</dbReference>
<evidence type="ECO:0000313" key="3">
    <source>
        <dbReference type="EMBL" id="RGI79838.1"/>
    </source>
</evidence>
<proteinExistence type="predicted"/>
<dbReference type="RefSeq" id="WP_057281831.1">
    <property type="nucleotide sequence ID" value="NZ_CAXTGW010000001.1"/>
</dbReference>
<dbReference type="Gene3D" id="1.20.1440.60">
    <property type="entry name" value="23S rRNA-intervening sequence"/>
    <property type="match status" value="1"/>
</dbReference>
<reference evidence="1 5" key="1">
    <citation type="submission" date="2015-09" db="EMBL/GenBank/DDBJ databases">
        <authorList>
            <consortium name="Pathogen Informatics"/>
        </authorList>
    </citation>
    <scope>NUCLEOTIDE SEQUENCE [LARGE SCALE GENOMIC DNA]</scope>
    <source>
        <strain evidence="1 5">2789STDY5834942</strain>
    </source>
</reference>
<evidence type="ECO:0000313" key="5">
    <source>
        <dbReference type="Proteomes" id="UP000095788"/>
    </source>
</evidence>
<dbReference type="Proteomes" id="UP000284640">
    <property type="component" value="Unassembled WGS sequence"/>
</dbReference>